<dbReference type="Pfam" id="PF00107">
    <property type="entry name" value="ADH_zinc_N"/>
    <property type="match status" value="1"/>
</dbReference>
<feature type="compositionally biased region" description="Basic and acidic residues" evidence="2">
    <location>
        <begin position="7"/>
        <end position="36"/>
    </location>
</feature>
<accession>A0A538TCW4</accession>
<feature type="domain" description="Alcohol dehydrogenase-like C-terminal" evidence="3">
    <location>
        <begin position="170"/>
        <end position="299"/>
    </location>
</feature>
<dbReference type="PANTHER" id="PTHR43401:SF2">
    <property type="entry name" value="L-THREONINE 3-DEHYDROGENASE"/>
    <property type="match status" value="1"/>
</dbReference>
<name>A0A538TCW4_UNCEI</name>
<dbReference type="Proteomes" id="UP000320913">
    <property type="component" value="Unassembled WGS sequence"/>
</dbReference>
<dbReference type="PANTHER" id="PTHR43401">
    <property type="entry name" value="L-THREONINE 3-DEHYDROGENASE"/>
    <property type="match status" value="1"/>
</dbReference>
<dbReference type="GO" id="GO:0016491">
    <property type="term" value="F:oxidoreductase activity"/>
    <property type="evidence" value="ECO:0007669"/>
    <property type="project" value="UniProtKB-KW"/>
</dbReference>
<evidence type="ECO:0000313" key="5">
    <source>
        <dbReference type="Proteomes" id="UP000320913"/>
    </source>
</evidence>
<feature type="region of interest" description="Disordered" evidence="2">
    <location>
        <begin position="1"/>
        <end position="118"/>
    </location>
</feature>
<dbReference type="Gene3D" id="3.90.180.10">
    <property type="entry name" value="Medium-chain alcohol dehydrogenases, catalytic domain"/>
    <property type="match status" value="1"/>
</dbReference>
<evidence type="ECO:0000256" key="1">
    <source>
        <dbReference type="ARBA" id="ARBA00023002"/>
    </source>
</evidence>
<keyword evidence="1" id="KW-0560">Oxidoreductase</keyword>
<sequence length="341" mass="36910">MLGRTLAHREEPCDPRDHHPHEREDRPHVGHRKIEARGGPVEDPGPDSVGRTQGRAHPRDRVRDLRHRSAHRGLGPLGRVAREDAARLRSRVHRDRGLGRGGGESGASGGPRHRGDPRVLRSLLRVPARALHPDIPEEIAAVHDPLGNAVHTALAGPVAGLKFAVFGCGPIGCFAVGVLKASGAAWVAAVDKNPLRLEIAERMGADLTLNVQRDPIVKTILASTDGRGVDGMLEMSGHPNSFREGFEALANGGRVSLLGIPSKPLEIDVAKEIIFRGAVVQGINGRLIFDTWYRMEALLLSGKLDVKPVLTHVMGWSDFEEAVELQRSGKAGKIVLKRDHP</sequence>
<evidence type="ECO:0000256" key="2">
    <source>
        <dbReference type="SAM" id="MobiDB-lite"/>
    </source>
</evidence>
<proteinExistence type="predicted"/>
<evidence type="ECO:0000259" key="3">
    <source>
        <dbReference type="Pfam" id="PF00107"/>
    </source>
</evidence>
<gene>
    <name evidence="4" type="ORF">E6K75_01195</name>
</gene>
<comment type="caution">
    <text evidence="4">The sequence shown here is derived from an EMBL/GenBank/DDBJ whole genome shotgun (WGS) entry which is preliminary data.</text>
</comment>
<organism evidence="4 5">
    <name type="scientific">Eiseniibacteriota bacterium</name>
    <dbReference type="NCBI Taxonomy" id="2212470"/>
    <lineage>
        <taxon>Bacteria</taxon>
        <taxon>Candidatus Eiseniibacteriota</taxon>
    </lineage>
</organism>
<dbReference type="AlphaFoldDB" id="A0A538TCW4"/>
<dbReference type="EMBL" id="VBOV01000029">
    <property type="protein sequence ID" value="TMQ61495.1"/>
    <property type="molecule type" value="Genomic_DNA"/>
</dbReference>
<feature type="compositionally biased region" description="Gly residues" evidence="2">
    <location>
        <begin position="99"/>
        <end position="109"/>
    </location>
</feature>
<dbReference type="Gene3D" id="3.40.50.720">
    <property type="entry name" value="NAD(P)-binding Rossmann-like Domain"/>
    <property type="match status" value="1"/>
</dbReference>
<dbReference type="InterPro" id="IPR013149">
    <property type="entry name" value="ADH-like_C"/>
</dbReference>
<protein>
    <submittedName>
        <fullName evidence="4">Zinc-binding dehydrogenase</fullName>
    </submittedName>
</protein>
<dbReference type="SUPFAM" id="SSF51735">
    <property type="entry name" value="NAD(P)-binding Rossmann-fold domains"/>
    <property type="match status" value="1"/>
</dbReference>
<reference evidence="4 5" key="1">
    <citation type="journal article" date="2019" name="Nat. Microbiol.">
        <title>Mediterranean grassland soil C-N compound turnover is dependent on rainfall and depth, and is mediated by genomically divergent microorganisms.</title>
        <authorList>
            <person name="Diamond S."/>
            <person name="Andeer P.F."/>
            <person name="Li Z."/>
            <person name="Crits-Christoph A."/>
            <person name="Burstein D."/>
            <person name="Anantharaman K."/>
            <person name="Lane K.R."/>
            <person name="Thomas B.C."/>
            <person name="Pan C."/>
            <person name="Northen T.R."/>
            <person name="Banfield J.F."/>
        </authorList>
    </citation>
    <scope>NUCLEOTIDE SEQUENCE [LARGE SCALE GENOMIC DNA]</scope>
    <source>
        <strain evidence="4">WS_5</strain>
    </source>
</reference>
<dbReference type="InterPro" id="IPR036291">
    <property type="entry name" value="NAD(P)-bd_dom_sf"/>
</dbReference>
<dbReference type="InterPro" id="IPR050129">
    <property type="entry name" value="Zn_alcohol_dh"/>
</dbReference>
<evidence type="ECO:0000313" key="4">
    <source>
        <dbReference type="EMBL" id="TMQ61495.1"/>
    </source>
</evidence>